<dbReference type="Gene3D" id="2.150.10.10">
    <property type="entry name" value="Serralysin-like metalloprotease, C-terminal"/>
    <property type="match status" value="5"/>
</dbReference>
<feature type="compositionally biased region" description="Basic and acidic residues" evidence="4">
    <location>
        <begin position="218"/>
        <end position="242"/>
    </location>
</feature>
<dbReference type="OrthoDB" id="5918969at2"/>
<dbReference type="STRING" id="294935.ATN88_12070"/>
<dbReference type="InterPro" id="IPR050557">
    <property type="entry name" value="RTX_toxin/Mannuronan_C5-epim"/>
</dbReference>
<evidence type="ECO:0000256" key="3">
    <source>
        <dbReference type="ARBA" id="ARBA00022837"/>
    </source>
</evidence>
<dbReference type="PRINTS" id="PR00313">
    <property type="entry name" value="CABNDNGRPT"/>
</dbReference>
<dbReference type="AlphaFoldDB" id="A0A135I3F7"/>
<dbReference type="InterPro" id="IPR001343">
    <property type="entry name" value="Hemolysn_Ca-bd"/>
</dbReference>
<comment type="subcellular location">
    <subcellularLocation>
        <location evidence="1">Secreted</location>
    </subcellularLocation>
</comment>
<evidence type="ECO:0000256" key="2">
    <source>
        <dbReference type="ARBA" id="ARBA00022525"/>
    </source>
</evidence>
<keyword evidence="2" id="KW-0964">Secreted</keyword>
<accession>A0A135I3F7</accession>
<gene>
    <name evidence="5" type="ORF">ATN88_12070</name>
</gene>
<dbReference type="InterPro" id="IPR018511">
    <property type="entry name" value="Hemolysin-typ_Ca-bd_CS"/>
</dbReference>
<name>A0A135I3F7_9GAMM</name>
<keyword evidence="6" id="KW-1185">Reference proteome</keyword>
<dbReference type="EMBL" id="LNTY01000059">
    <property type="protein sequence ID" value="KXF79973.1"/>
    <property type="molecule type" value="Genomic_DNA"/>
</dbReference>
<dbReference type="Pfam" id="PF00353">
    <property type="entry name" value="HemolysinCabind"/>
    <property type="match status" value="5"/>
</dbReference>
<feature type="region of interest" description="Disordered" evidence="4">
    <location>
        <begin position="191"/>
        <end position="289"/>
    </location>
</feature>
<dbReference type="PANTHER" id="PTHR38340">
    <property type="entry name" value="S-LAYER PROTEIN"/>
    <property type="match status" value="1"/>
</dbReference>
<dbReference type="PROSITE" id="PS00330">
    <property type="entry name" value="HEMOLYSIN_CALCIUM"/>
    <property type="match status" value="2"/>
</dbReference>
<comment type="caution">
    <text evidence="5">The sequence shown here is derived from an EMBL/GenBank/DDBJ whole genome shotgun (WGS) entry which is preliminary data.</text>
</comment>
<dbReference type="PANTHER" id="PTHR38340:SF1">
    <property type="entry name" value="S-LAYER PROTEIN"/>
    <property type="match status" value="1"/>
</dbReference>
<dbReference type="GO" id="GO:0005509">
    <property type="term" value="F:calcium ion binding"/>
    <property type="evidence" value="ECO:0007669"/>
    <property type="project" value="InterPro"/>
</dbReference>
<dbReference type="Proteomes" id="UP000070529">
    <property type="component" value="Unassembled WGS sequence"/>
</dbReference>
<evidence type="ECO:0000313" key="6">
    <source>
        <dbReference type="Proteomes" id="UP000070529"/>
    </source>
</evidence>
<dbReference type="GO" id="GO:0005576">
    <property type="term" value="C:extracellular region"/>
    <property type="evidence" value="ECO:0007669"/>
    <property type="project" value="UniProtKB-SubCell"/>
</dbReference>
<reference evidence="5 6" key="1">
    <citation type="submission" date="2015-11" db="EMBL/GenBank/DDBJ databases">
        <title>Genomic Taxonomy of the Vibrionaceae.</title>
        <authorList>
            <person name="Gomez-Gil B."/>
            <person name="Enciso-Ibarra J."/>
        </authorList>
    </citation>
    <scope>NUCLEOTIDE SEQUENCE [LARGE SCALE GENOMIC DNA]</scope>
    <source>
        <strain evidence="5 6">CAIM 912</strain>
    </source>
</reference>
<proteinExistence type="predicted"/>
<dbReference type="SUPFAM" id="SSF51120">
    <property type="entry name" value="beta-Roll"/>
    <property type="match status" value="3"/>
</dbReference>
<evidence type="ECO:0000313" key="5">
    <source>
        <dbReference type="EMBL" id="KXF79973.1"/>
    </source>
</evidence>
<keyword evidence="3" id="KW-0106">Calcium</keyword>
<organism evidence="5 6">
    <name type="scientific">Enterovibrio coralii</name>
    <dbReference type="NCBI Taxonomy" id="294935"/>
    <lineage>
        <taxon>Bacteria</taxon>
        <taxon>Pseudomonadati</taxon>
        <taxon>Pseudomonadota</taxon>
        <taxon>Gammaproteobacteria</taxon>
        <taxon>Vibrionales</taxon>
        <taxon>Vibrionaceae</taxon>
        <taxon>Enterovibrio</taxon>
    </lineage>
</organism>
<protein>
    <submittedName>
        <fullName evidence="5">RTX toxin</fullName>
    </submittedName>
</protein>
<evidence type="ECO:0000256" key="4">
    <source>
        <dbReference type="SAM" id="MobiDB-lite"/>
    </source>
</evidence>
<evidence type="ECO:0000256" key="1">
    <source>
        <dbReference type="ARBA" id="ARBA00004613"/>
    </source>
</evidence>
<feature type="region of interest" description="Disordered" evidence="4">
    <location>
        <begin position="323"/>
        <end position="346"/>
    </location>
</feature>
<sequence length="589" mass="61748">MATITGSSSQDDLAGTSDNDTLYGLGDNDILRGYGGDDRAYGDSSADDITSLTANTDGSYDITENTFLTVTLSQFDFDVTEEQSLGYAILDSSGNVVSREIVVDAVTTAERGSAIDINVPDGAKLVFFTIPATDLPSFEWTPFNLADVNTDISSDDVAINVEEIASGDTSTHGNDSLFGYDGDDYLIGEGGDDALTGGNGNDVISGGDGNDRAWGGNDNDHLHGGDGDDKLYGQNGDDKLEGGDGDDELWGGFDNDELHGGAGDDLLEGQQGDDELRGGAGNDDIFGEEGVDKIYGDGGNDYIEAGDGNDLVFGGTGDDEIYGDDGDDDLRGNAGDDEIYGGEGDDKLYGKQGNDTLYGGVGNDELYGNVGSNQLYGGDGDDLLVAGWFSADNILDGQGGVDSLTGSINSDTLIFDANDFQGQTKTLPGGTQINEHRYDASSGFDTMKIVGEQHADFTGATYQSDPSITGNVIAGVEAVIGDSSAQTVTINLHEIDEQSDDTNNADWQGFVAWLGDGDDTLNFTGINWEYNASATPAATITPDMIAKMGLTAGQVSDLQAYVFDDMYSDAQITIWTDADNIDYLGTTIL</sequence>
<dbReference type="RefSeq" id="WP_067419917.1">
    <property type="nucleotide sequence ID" value="NZ_LNTY01000059.1"/>
</dbReference>
<dbReference type="InterPro" id="IPR011049">
    <property type="entry name" value="Serralysin-like_metalloprot_C"/>
</dbReference>